<keyword evidence="3" id="KW-1185">Reference proteome</keyword>
<feature type="transmembrane region" description="Helical" evidence="1">
    <location>
        <begin position="67"/>
        <end position="93"/>
    </location>
</feature>
<gene>
    <name evidence="2" type="ORF">ABHD89_001427</name>
</gene>
<reference evidence="2 3" key="1">
    <citation type="submission" date="2024-05" db="EMBL/GenBank/DDBJ databases">
        <title>Genomic Encyclopedia of Type Strains, Phase IV (KMG-IV): sequencing the most valuable type-strain genomes for metagenomic binning, comparative biology and taxonomic classification.</title>
        <authorList>
            <person name="Goeker M."/>
        </authorList>
    </citation>
    <scope>NUCLEOTIDE SEQUENCE [LARGE SCALE GENOMIC DNA]</scope>
    <source>
        <strain evidence="2 3">DSM 25286</strain>
    </source>
</reference>
<sequence>MIMLILALFAATIITRILPAFFVGGLNFPQWLITLLNYIPYAALGVLIFPGLLTAVETPLQGILGGLFAMVLAILRVPLFFVVFGAIVFVYFLI</sequence>
<keyword evidence="1" id="KW-0472">Membrane</keyword>
<keyword evidence="1" id="KW-0812">Transmembrane</keyword>
<comment type="caution">
    <text evidence="2">The sequence shown here is derived from an EMBL/GenBank/DDBJ whole genome shotgun (WGS) entry which is preliminary data.</text>
</comment>
<dbReference type="EMBL" id="JBDZDV010000003">
    <property type="protein sequence ID" value="MET3111021.1"/>
    <property type="molecule type" value="Genomic_DNA"/>
</dbReference>
<dbReference type="InterPro" id="IPR008407">
    <property type="entry name" value="Brnchd-chn_aa_trnsp_AzlD"/>
</dbReference>
<dbReference type="RefSeq" id="WP_230821937.1">
    <property type="nucleotide sequence ID" value="NZ_JAJNCU010000004.1"/>
</dbReference>
<dbReference type="Pfam" id="PF05437">
    <property type="entry name" value="AzlD"/>
    <property type="match status" value="1"/>
</dbReference>
<keyword evidence="1" id="KW-1133">Transmembrane helix</keyword>
<evidence type="ECO:0000313" key="2">
    <source>
        <dbReference type="EMBL" id="MET3111021.1"/>
    </source>
</evidence>
<protein>
    <submittedName>
        <fullName evidence="2">Branched-subunit amino acid transport protein</fullName>
    </submittedName>
</protein>
<feature type="transmembrane region" description="Helical" evidence="1">
    <location>
        <begin position="35"/>
        <end position="55"/>
    </location>
</feature>
<accession>A0ABV2EA40</accession>
<organism evidence="2 3">
    <name type="scientific">Salinicoccus halitifaciens</name>
    <dbReference type="NCBI Taxonomy" id="1073415"/>
    <lineage>
        <taxon>Bacteria</taxon>
        <taxon>Bacillati</taxon>
        <taxon>Bacillota</taxon>
        <taxon>Bacilli</taxon>
        <taxon>Bacillales</taxon>
        <taxon>Staphylococcaceae</taxon>
        <taxon>Salinicoccus</taxon>
    </lineage>
</organism>
<proteinExistence type="predicted"/>
<name>A0ABV2EA40_9STAP</name>
<evidence type="ECO:0000313" key="3">
    <source>
        <dbReference type="Proteomes" id="UP001549019"/>
    </source>
</evidence>
<evidence type="ECO:0000256" key="1">
    <source>
        <dbReference type="SAM" id="Phobius"/>
    </source>
</evidence>
<dbReference type="Proteomes" id="UP001549019">
    <property type="component" value="Unassembled WGS sequence"/>
</dbReference>